<dbReference type="RefSeq" id="WP_218319548.1">
    <property type="nucleotide sequence ID" value="NZ_JAEEGC010000026.1"/>
</dbReference>
<comment type="caution">
    <text evidence="2">The sequence shown here is derived from an EMBL/GenBank/DDBJ whole genome shotgun (WGS) entry which is preliminary data.</text>
</comment>
<dbReference type="Proteomes" id="UP000694308">
    <property type="component" value="Unassembled WGS sequence"/>
</dbReference>
<feature type="compositionally biased region" description="Basic and acidic residues" evidence="1">
    <location>
        <begin position="88"/>
        <end position="98"/>
    </location>
</feature>
<feature type="region of interest" description="Disordered" evidence="1">
    <location>
        <begin position="25"/>
        <end position="99"/>
    </location>
</feature>
<name>A0A949TUA3_9CLOT</name>
<reference evidence="2" key="1">
    <citation type="submission" date="2020-12" db="EMBL/GenBank/DDBJ databases">
        <title>Clostridium thailandense sp. nov., a novel acetogenic bacterium isolated from peat land soil in Thailand.</title>
        <authorList>
            <person name="Chaikitkaew S."/>
            <person name="Birkeland N.K."/>
        </authorList>
    </citation>
    <scope>NUCLEOTIDE SEQUENCE</scope>
    <source>
        <strain evidence="2">PL3</strain>
    </source>
</reference>
<keyword evidence="3" id="KW-1185">Reference proteome</keyword>
<feature type="compositionally biased region" description="Basic and acidic residues" evidence="1">
    <location>
        <begin position="34"/>
        <end position="65"/>
    </location>
</feature>
<dbReference type="Pfam" id="PF04294">
    <property type="entry name" value="VanW"/>
    <property type="match status" value="1"/>
</dbReference>
<evidence type="ECO:0000256" key="1">
    <source>
        <dbReference type="SAM" id="MobiDB-lite"/>
    </source>
</evidence>
<dbReference type="InterPro" id="IPR052913">
    <property type="entry name" value="Glycopeptide_resist_protein"/>
</dbReference>
<proteinExistence type="predicted"/>
<dbReference type="InterPro" id="IPR007391">
    <property type="entry name" value="Vancomycin_resist_VanW"/>
</dbReference>
<dbReference type="PROSITE" id="PS51257">
    <property type="entry name" value="PROKAR_LIPOPROTEIN"/>
    <property type="match status" value="1"/>
</dbReference>
<feature type="compositionally biased region" description="Low complexity" evidence="1">
    <location>
        <begin position="66"/>
        <end position="82"/>
    </location>
</feature>
<dbReference type="PANTHER" id="PTHR35788:SF1">
    <property type="entry name" value="EXPORTED PROTEIN"/>
    <property type="match status" value="1"/>
</dbReference>
<evidence type="ECO:0000313" key="2">
    <source>
        <dbReference type="EMBL" id="MBV7272513.1"/>
    </source>
</evidence>
<evidence type="ECO:0000313" key="3">
    <source>
        <dbReference type="Proteomes" id="UP000694308"/>
    </source>
</evidence>
<gene>
    <name evidence="2" type="ORF">I6U48_06230</name>
</gene>
<sequence length="247" mass="27382">MSRKIISTLVLSIFLFTACKTSKNVPEQGSMEKIIPKQETTEKSIPKQSEVKPSEPKPSEPKPSEPNKNQQQSQKNSGSKAQVQKPAPKKDPIKKQTNENKILASFNTNILDSDPNRVNNIRLAAKKINSFTLKPGEIFSFNEVVGKRETKTGYKSAKILVNGETSEDVGGGICQLSSTIYNTALKLNMEIIERHEHSGDVSYIPDGKDAAVSYGYKDLKFKNNKDYSVKFLVSVKSGKVYVSILKV</sequence>
<organism evidence="2 3">
    <name type="scientific">Clostridium thailandense</name>
    <dbReference type="NCBI Taxonomy" id="2794346"/>
    <lineage>
        <taxon>Bacteria</taxon>
        <taxon>Bacillati</taxon>
        <taxon>Bacillota</taxon>
        <taxon>Clostridia</taxon>
        <taxon>Eubacteriales</taxon>
        <taxon>Clostridiaceae</taxon>
        <taxon>Clostridium</taxon>
    </lineage>
</organism>
<dbReference type="EMBL" id="JAEEGC010000026">
    <property type="protein sequence ID" value="MBV7272513.1"/>
    <property type="molecule type" value="Genomic_DNA"/>
</dbReference>
<protein>
    <submittedName>
        <fullName evidence="2">VanW family protein</fullName>
    </submittedName>
</protein>
<accession>A0A949TUA3</accession>
<dbReference type="AlphaFoldDB" id="A0A949TUA3"/>
<dbReference type="PANTHER" id="PTHR35788">
    <property type="entry name" value="EXPORTED PROTEIN-RELATED"/>
    <property type="match status" value="1"/>
</dbReference>